<dbReference type="EMBL" id="NHPJ01000110">
    <property type="protein sequence ID" value="OYR54919.1"/>
    <property type="molecule type" value="Genomic_DNA"/>
</dbReference>
<dbReference type="AlphaFoldDB" id="A0A256IEF1"/>
<dbReference type="Proteomes" id="UP000216308">
    <property type="component" value="Unassembled WGS sequence"/>
</dbReference>
<reference evidence="2 3" key="1">
    <citation type="journal article" date="2014" name="Front. Microbiol.">
        <title>Population and genomic analysis of the genus Halorubrum.</title>
        <authorList>
            <person name="Fullmer M.S."/>
            <person name="Soucy S.M."/>
            <person name="Swithers K.S."/>
            <person name="Makkay A.M."/>
            <person name="Wheeler R."/>
            <person name="Ventosa A."/>
            <person name="Gogarten J.P."/>
            <person name="Papke R.T."/>
        </authorList>
    </citation>
    <scope>NUCLEOTIDE SEQUENCE [LARGE SCALE GENOMIC DNA]</scope>
    <source>
        <strain evidence="2 3">Cb34</strain>
    </source>
</reference>
<keyword evidence="1" id="KW-0812">Transmembrane</keyword>
<comment type="caution">
    <text evidence="2">The sequence shown here is derived from an EMBL/GenBank/DDBJ whole genome shotgun (WGS) entry which is preliminary data.</text>
</comment>
<gene>
    <name evidence="2" type="ORF">DJ70_12885</name>
</gene>
<evidence type="ECO:0000313" key="2">
    <source>
        <dbReference type="EMBL" id="OYR54919.1"/>
    </source>
</evidence>
<proteinExistence type="predicted"/>
<name>A0A256IEF1_9EURY</name>
<keyword evidence="1" id="KW-0472">Membrane</keyword>
<evidence type="ECO:0000256" key="1">
    <source>
        <dbReference type="SAM" id="Phobius"/>
    </source>
</evidence>
<feature type="transmembrane region" description="Helical" evidence="1">
    <location>
        <begin position="79"/>
        <end position="98"/>
    </location>
</feature>
<organism evidence="2 3">
    <name type="scientific">Halorubrum halodurans</name>
    <dbReference type="NCBI Taxonomy" id="1383851"/>
    <lineage>
        <taxon>Archaea</taxon>
        <taxon>Methanobacteriati</taxon>
        <taxon>Methanobacteriota</taxon>
        <taxon>Stenosarchaea group</taxon>
        <taxon>Halobacteria</taxon>
        <taxon>Halobacteriales</taxon>
        <taxon>Haloferacaceae</taxon>
        <taxon>Halorubrum</taxon>
    </lineage>
</organism>
<feature type="transmembrane region" description="Helical" evidence="1">
    <location>
        <begin position="50"/>
        <end position="67"/>
    </location>
</feature>
<keyword evidence="1" id="KW-1133">Transmembrane helix</keyword>
<accession>A0A256IEF1</accession>
<sequence length="106" mass="11349">MNMSILKWLGAGSEDETPRYGILSSRAEWHAFAIGLSVGFTTALTGGKDAAWLFIILAGIAFGTAEVEVGHLKHVQKEPYYALVASMVGFLLTAFVIIPRLPAGVL</sequence>
<keyword evidence="3" id="KW-1185">Reference proteome</keyword>
<protein>
    <submittedName>
        <fullName evidence="2">Uncharacterized protein</fullName>
    </submittedName>
</protein>
<evidence type="ECO:0000313" key="3">
    <source>
        <dbReference type="Proteomes" id="UP000216308"/>
    </source>
</evidence>